<accession>A0A0W0S210</accession>
<name>A0A0W0S210_LEGBO</name>
<dbReference type="RefSeq" id="WP_058458079.1">
    <property type="nucleotide sequence ID" value="NZ_CAAAIY010000003.1"/>
</dbReference>
<dbReference type="PATRIC" id="fig|447.4.peg.416"/>
<dbReference type="STRING" id="447.Lboz_0385"/>
<evidence type="ECO:0000313" key="2">
    <source>
        <dbReference type="EMBL" id="KTC77432.1"/>
    </source>
</evidence>
<sequence>MIKIASSLLFSFIIGTAFAATDYCQLALNNLYAEKSDLISVIKINTRKTSLYSSTVEISKDCHNYAPLFSVQNPDVIKTKGGLCAVLPADEIKPNLCSLSLTLCASEKECQRLIIKLTTENNHYTKANPAYYEMDFK</sequence>
<evidence type="ECO:0000256" key="1">
    <source>
        <dbReference type="SAM" id="SignalP"/>
    </source>
</evidence>
<dbReference type="AlphaFoldDB" id="A0A0W0S210"/>
<protein>
    <submittedName>
        <fullName evidence="2">Uncharacterized protein</fullName>
    </submittedName>
</protein>
<comment type="caution">
    <text evidence="2">The sequence shown here is derived from an EMBL/GenBank/DDBJ whole genome shotgun (WGS) entry which is preliminary data.</text>
</comment>
<keyword evidence="1" id="KW-0732">Signal</keyword>
<organism evidence="2 3">
    <name type="scientific">Legionella bozemanae</name>
    <name type="common">Fluoribacter bozemanae</name>
    <dbReference type="NCBI Taxonomy" id="447"/>
    <lineage>
        <taxon>Bacteria</taxon>
        <taxon>Pseudomonadati</taxon>
        <taxon>Pseudomonadota</taxon>
        <taxon>Gammaproteobacteria</taxon>
        <taxon>Legionellales</taxon>
        <taxon>Legionellaceae</taxon>
        <taxon>Legionella</taxon>
    </lineage>
</organism>
<feature type="signal peptide" evidence="1">
    <location>
        <begin position="1"/>
        <end position="19"/>
    </location>
</feature>
<feature type="chain" id="PRO_5006911525" evidence="1">
    <location>
        <begin position="20"/>
        <end position="137"/>
    </location>
</feature>
<dbReference type="Proteomes" id="UP000054695">
    <property type="component" value="Unassembled WGS sequence"/>
</dbReference>
<dbReference type="EMBL" id="LNXU01000002">
    <property type="protein sequence ID" value="KTC77432.1"/>
    <property type="molecule type" value="Genomic_DNA"/>
</dbReference>
<dbReference type="OrthoDB" id="5653147at2"/>
<keyword evidence="3" id="KW-1185">Reference proteome</keyword>
<proteinExistence type="predicted"/>
<reference evidence="2 3" key="1">
    <citation type="submission" date="2015-11" db="EMBL/GenBank/DDBJ databases">
        <title>Genomic analysis of 38 Legionella species identifies large and diverse effector repertoires.</title>
        <authorList>
            <person name="Burstein D."/>
            <person name="Amaro F."/>
            <person name="Zusman T."/>
            <person name="Lifshitz Z."/>
            <person name="Cohen O."/>
            <person name="Gilbert J.A."/>
            <person name="Pupko T."/>
            <person name="Shuman H.A."/>
            <person name="Segal G."/>
        </authorList>
    </citation>
    <scope>NUCLEOTIDE SEQUENCE [LARGE SCALE GENOMIC DNA]</scope>
    <source>
        <strain evidence="2 3">WIGA</strain>
    </source>
</reference>
<evidence type="ECO:0000313" key="3">
    <source>
        <dbReference type="Proteomes" id="UP000054695"/>
    </source>
</evidence>
<gene>
    <name evidence="2" type="ORF">Lboz_0385</name>
</gene>